<organism evidence="3 4">
    <name type="scientific">Idiomarina aquatica</name>
    <dbReference type="NCBI Taxonomy" id="1327752"/>
    <lineage>
        <taxon>Bacteria</taxon>
        <taxon>Pseudomonadati</taxon>
        <taxon>Pseudomonadota</taxon>
        <taxon>Gammaproteobacteria</taxon>
        <taxon>Alteromonadales</taxon>
        <taxon>Idiomarinaceae</taxon>
        <taxon>Idiomarina</taxon>
    </lineage>
</organism>
<dbReference type="InterPro" id="IPR051405">
    <property type="entry name" value="phD/YefM_antitoxin"/>
</dbReference>
<dbReference type="NCBIfam" id="TIGR01552">
    <property type="entry name" value="phd_fam"/>
    <property type="match status" value="1"/>
</dbReference>
<evidence type="ECO:0000256" key="2">
    <source>
        <dbReference type="RuleBase" id="RU362080"/>
    </source>
</evidence>
<keyword evidence="4" id="KW-1185">Reference proteome</keyword>
<name>A0A4R6PK52_9GAMM</name>
<dbReference type="InterPro" id="IPR006442">
    <property type="entry name" value="Antitoxin_Phd/YefM"/>
</dbReference>
<evidence type="ECO:0000256" key="1">
    <source>
        <dbReference type="ARBA" id="ARBA00009981"/>
    </source>
</evidence>
<evidence type="ECO:0000313" key="4">
    <source>
        <dbReference type="Proteomes" id="UP000295531"/>
    </source>
</evidence>
<dbReference type="OrthoDB" id="7069202at2"/>
<protein>
    <recommendedName>
        <fullName evidence="2">Antitoxin</fullName>
    </recommendedName>
</protein>
<comment type="caution">
    <text evidence="3">The sequence shown here is derived from an EMBL/GenBank/DDBJ whole genome shotgun (WGS) entry which is preliminary data.</text>
</comment>
<reference evidence="3 4" key="1">
    <citation type="submission" date="2019-03" db="EMBL/GenBank/DDBJ databases">
        <title>Freshwater and sediment microbial communities from various areas in North America, analyzing microbe dynamics in response to fracking.</title>
        <authorList>
            <person name="Lamendella R."/>
        </authorList>
    </citation>
    <scope>NUCLEOTIDE SEQUENCE [LARGE SCALE GENOMIC DNA]</scope>
    <source>
        <strain evidence="3 4">18_TX</strain>
    </source>
</reference>
<evidence type="ECO:0000313" key="3">
    <source>
        <dbReference type="EMBL" id="TDP38325.1"/>
    </source>
</evidence>
<dbReference type="Pfam" id="PF02604">
    <property type="entry name" value="PhdYeFM_antitox"/>
    <property type="match status" value="1"/>
</dbReference>
<dbReference type="RefSeq" id="WP_133539364.1">
    <property type="nucleotide sequence ID" value="NZ_SNXI01000005.1"/>
</dbReference>
<proteinExistence type="inferred from homology"/>
<accession>A0A4R6PK52</accession>
<sequence length="93" mass="10289">MVLSDKIKPISYLKANAARISLELAETEGPMYITQNGEAKMVVQDIKSFEKTQEQLAMLKILALGNQQIESGDVQSVDDAFDNLEQTLASRSQ</sequence>
<gene>
    <name evidence="3" type="ORF">DEU29_105177</name>
</gene>
<dbReference type="AlphaFoldDB" id="A0A4R6PK52"/>
<dbReference type="InterPro" id="IPR036165">
    <property type="entry name" value="YefM-like_sf"/>
</dbReference>
<comment type="function">
    <text evidence="2">Antitoxin component of a type II toxin-antitoxin (TA) system.</text>
</comment>
<comment type="similarity">
    <text evidence="1 2">Belongs to the phD/YefM antitoxin family.</text>
</comment>
<dbReference type="SUPFAM" id="SSF143120">
    <property type="entry name" value="YefM-like"/>
    <property type="match status" value="1"/>
</dbReference>
<dbReference type="PANTHER" id="PTHR33713">
    <property type="entry name" value="ANTITOXIN YAFN-RELATED"/>
    <property type="match status" value="1"/>
</dbReference>
<dbReference type="PANTHER" id="PTHR33713:SF11">
    <property type="entry name" value="PREVENT-HOST-DEATH FAMILY PROTEIN"/>
    <property type="match status" value="1"/>
</dbReference>
<dbReference type="Proteomes" id="UP000295531">
    <property type="component" value="Unassembled WGS sequence"/>
</dbReference>
<dbReference type="EMBL" id="SNXI01000005">
    <property type="protein sequence ID" value="TDP38325.1"/>
    <property type="molecule type" value="Genomic_DNA"/>
</dbReference>